<comment type="caution">
    <text evidence="1">The sequence shown here is derived from an EMBL/GenBank/DDBJ whole genome shotgun (WGS) entry which is preliminary data.</text>
</comment>
<sequence>MHDPEDPKETVRSLISIAMSNQLQCKGSHTPQSTLTQVLSTNTYKQDYELTYQNDSFENMSQVS</sequence>
<protein>
    <submittedName>
        <fullName evidence="1">Uncharacterized protein</fullName>
    </submittedName>
</protein>
<dbReference type="PATRIC" id="fig|1141660.3.peg.4"/>
<evidence type="ECO:0000313" key="2">
    <source>
        <dbReference type="Proteomes" id="UP000010290"/>
    </source>
</evidence>
<dbReference type="Proteomes" id="UP000010290">
    <property type="component" value="Chromosome"/>
</dbReference>
<organism evidence="1 2">
    <name type="scientific">Providencia sneebia DSM 19967</name>
    <dbReference type="NCBI Taxonomy" id="1141660"/>
    <lineage>
        <taxon>Bacteria</taxon>
        <taxon>Pseudomonadati</taxon>
        <taxon>Pseudomonadota</taxon>
        <taxon>Gammaproteobacteria</taxon>
        <taxon>Enterobacterales</taxon>
        <taxon>Morganellaceae</taxon>
        <taxon>Providencia</taxon>
    </lineage>
</organism>
<dbReference type="HOGENOM" id="CLU_2864324_0_0_6"/>
<gene>
    <name evidence="1" type="ORF">OO7_00015</name>
</gene>
<proteinExistence type="predicted"/>
<evidence type="ECO:0000313" key="1">
    <source>
        <dbReference type="EMBL" id="EKT61485.1"/>
    </source>
</evidence>
<keyword evidence="2" id="KW-1185">Reference proteome</keyword>
<name>K8WZ50_9GAMM</name>
<reference evidence="1 2" key="1">
    <citation type="journal article" date="2012" name="BMC Genomics">
        <title>Comparative genomics of bacteria in the genus Providencia isolated from wild Drosophila melanogaster.</title>
        <authorList>
            <person name="Galac M.R."/>
            <person name="Lazzaro B.P."/>
        </authorList>
    </citation>
    <scope>NUCLEOTIDE SEQUENCE [LARGE SCALE GENOMIC DNA]</scope>
    <source>
        <strain evidence="1 2">DSM 19967</strain>
    </source>
</reference>
<accession>K8WZ50</accession>
<dbReference type="EMBL" id="AKKN01000001">
    <property type="protein sequence ID" value="EKT61485.1"/>
    <property type="molecule type" value="Genomic_DNA"/>
</dbReference>
<dbReference type="AlphaFoldDB" id="K8WZ50"/>